<sequence length="72" mass="8083">MHPQTHPHPPRQHTDVNATIVGTSTLTNTDLVTTTANGQGTYPRAKGLDNTRESSEVMQTQWQSLREQRNRS</sequence>
<dbReference type="Proteomes" id="UP000078540">
    <property type="component" value="Unassembled WGS sequence"/>
</dbReference>
<name>A0A195BQL9_9HYME</name>
<evidence type="ECO:0000256" key="1">
    <source>
        <dbReference type="SAM" id="MobiDB-lite"/>
    </source>
</evidence>
<feature type="compositionally biased region" description="Polar residues" evidence="1">
    <location>
        <begin position="56"/>
        <end position="65"/>
    </location>
</feature>
<protein>
    <submittedName>
        <fullName evidence="2">Uncharacterized protein</fullName>
    </submittedName>
</protein>
<accession>A0A195BQL9</accession>
<feature type="region of interest" description="Disordered" evidence="1">
    <location>
        <begin position="33"/>
        <end position="72"/>
    </location>
</feature>
<gene>
    <name evidence="2" type="ORF">ALC53_02741</name>
</gene>
<feature type="compositionally biased region" description="Basic and acidic residues" evidence="1">
    <location>
        <begin position="46"/>
        <end position="55"/>
    </location>
</feature>
<dbReference type="AlphaFoldDB" id="A0A195BQL9"/>
<dbReference type="EMBL" id="KQ976424">
    <property type="protein sequence ID" value="KYM88259.1"/>
    <property type="molecule type" value="Genomic_DNA"/>
</dbReference>
<evidence type="ECO:0000313" key="2">
    <source>
        <dbReference type="EMBL" id="KYM88259.1"/>
    </source>
</evidence>
<organism evidence="2 3">
    <name type="scientific">Atta colombica</name>
    <dbReference type="NCBI Taxonomy" id="520822"/>
    <lineage>
        <taxon>Eukaryota</taxon>
        <taxon>Metazoa</taxon>
        <taxon>Ecdysozoa</taxon>
        <taxon>Arthropoda</taxon>
        <taxon>Hexapoda</taxon>
        <taxon>Insecta</taxon>
        <taxon>Pterygota</taxon>
        <taxon>Neoptera</taxon>
        <taxon>Endopterygota</taxon>
        <taxon>Hymenoptera</taxon>
        <taxon>Apocrita</taxon>
        <taxon>Aculeata</taxon>
        <taxon>Formicoidea</taxon>
        <taxon>Formicidae</taxon>
        <taxon>Myrmicinae</taxon>
        <taxon>Atta</taxon>
    </lineage>
</organism>
<keyword evidence="3" id="KW-1185">Reference proteome</keyword>
<evidence type="ECO:0000313" key="3">
    <source>
        <dbReference type="Proteomes" id="UP000078540"/>
    </source>
</evidence>
<proteinExistence type="predicted"/>
<reference evidence="2 3" key="1">
    <citation type="submission" date="2015-09" db="EMBL/GenBank/DDBJ databases">
        <title>Atta colombica WGS genome.</title>
        <authorList>
            <person name="Nygaard S."/>
            <person name="Hu H."/>
            <person name="Boomsma J."/>
            <person name="Zhang G."/>
        </authorList>
    </citation>
    <scope>NUCLEOTIDE SEQUENCE [LARGE SCALE GENOMIC DNA]</scope>
    <source>
        <strain evidence="2">Treedump-2</strain>
        <tissue evidence="2">Whole body</tissue>
    </source>
</reference>